<keyword evidence="1" id="KW-0539">Nucleus</keyword>
<feature type="non-terminal residue" evidence="4">
    <location>
        <position position="664"/>
    </location>
</feature>
<evidence type="ECO:0000256" key="2">
    <source>
        <dbReference type="SAM" id="MobiDB-lite"/>
    </source>
</evidence>
<dbReference type="GO" id="GO:0005634">
    <property type="term" value="C:nucleus"/>
    <property type="evidence" value="ECO:0007669"/>
    <property type="project" value="TreeGrafter"/>
</dbReference>
<feature type="compositionally biased region" description="Pro residues" evidence="2">
    <location>
        <begin position="58"/>
        <end position="73"/>
    </location>
</feature>
<dbReference type="InterPro" id="IPR007219">
    <property type="entry name" value="XnlR_reg_dom"/>
</dbReference>
<accession>A0A136II88</accession>
<dbReference type="GO" id="GO:0006351">
    <property type="term" value="P:DNA-templated transcription"/>
    <property type="evidence" value="ECO:0007669"/>
    <property type="project" value="InterPro"/>
</dbReference>
<feature type="region of interest" description="Disordered" evidence="2">
    <location>
        <begin position="627"/>
        <end position="664"/>
    </location>
</feature>
<dbReference type="Proteomes" id="UP000070501">
    <property type="component" value="Unassembled WGS sequence"/>
</dbReference>
<evidence type="ECO:0000256" key="1">
    <source>
        <dbReference type="ARBA" id="ARBA00023242"/>
    </source>
</evidence>
<dbReference type="InParanoid" id="A0A136II88"/>
<evidence type="ECO:0000259" key="3">
    <source>
        <dbReference type="SMART" id="SM00906"/>
    </source>
</evidence>
<dbReference type="GO" id="GO:0001080">
    <property type="term" value="P:nitrogen catabolite activation of transcription from RNA polymerase II promoter"/>
    <property type="evidence" value="ECO:0007669"/>
    <property type="project" value="TreeGrafter"/>
</dbReference>
<reference evidence="5" key="1">
    <citation type="submission" date="2016-02" db="EMBL/GenBank/DDBJ databases">
        <title>Draft genome sequence of Microdochium bolleyi, a fungal endophyte of beachgrass.</title>
        <authorList>
            <consortium name="DOE Joint Genome Institute"/>
            <person name="David A.S."/>
            <person name="May G."/>
            <person name="Haridas S."/>
            <person name="Lim J."/>
            <person name="Wang M."/>
            <person name="Labutti K."/>
            <person name="Lipzen A."/>
            <person name="Barry K."/>
            <person name="Grigoriev I.V."/>
        </authorList>
    </citation>
    <scope>NUCLEOTIDE SEQUENCE [LARGE SCALE GENOMIC DNA]</scope>
    <source>
        <strain evidence="5">J235TASD1</strain>
    </source>
</reference>
<dbReference type="AlphaFoldDB" id="A0A136II88"/>
<name>A0A136II88_9PEZI</name>
<dbReference type="SMART" id="SM00906">
    <property type="entry name" value="Fungal_trans"/>
    <property type="match status" value="1"/>
</dbReference>
<dbReference type="Pfam" id="PF04082">
    <property type="entry name" value="Fungal_trans"/>
    <property type="match status" value="1"/>
</dbReference>
<dbReference type="OrthoDB" id="3034343at2759"/>
<dbReference type="InterPro" id="IPR050797">
    <property type="entry name" value="Carb_Metab_Trans_Reg"/>
</dbReference>
<keyword evidence="5" id="KW-1185">Reference proteome</keyword>
<protein>
    <submittedName>
        <fullName evidence="4">Fungal-specific transcription factor domain-domain-containing protein</fullName>
    </submittedName>
</protein>
<gene>
    <name evidence="4" type="ORF">Micbo1qcDRAFT_210516</name>
</gene>
<evidence type="ECO:0000313" key="5">
    <source>
        <dbReference type="Proteomes" id="UP000070501"/>
    </source>
</evidence>
<dbReference type="PANTHER" id="PTHR31668">
    <property type="entry name" value="GLUCOSE TRANSPORT TRANSCRIPTION REGULATOR RGT1-RELATED-RELATED"/>
    <property type="match status" value="1"/>
</dbReference>
<feature type="compositionally biased region" description="Polar residues" evidence="2">
    <location>
        <begin position="648"/>
        <end position="664"/>
    </location>
</feature>
<evidence type="ECO:0000313" key="4">
    <source>
        <dbReference type="EMBL" id="KXJ84663.1"/>
    </source>
</evidence>
<feature type="compositionally biased region" description="Basic residues" evidence="2">
    <location>
        <begin position="44"/>
        <end position="53"/>
    </location>
</feature>
<dbReference type="GO" id="GO:0008270">
    <property type="term" value="F:zinc ion binding"/>
    <property type="evidence" value="ECO:0007669"/>
    <property type="project" value="InterPro"/>
</dbReference>
<proteinExistence type="predicted"/>
<dbReference type="STRING" id="196109.A0A136II88"/>
<feature type="region of interest" description="Disordered" evidence="2">
    <location>
        <begin position="545"/>
        <end position="574"/>
    </location>
</feature>
<sequence length="664" mass="73270">MPEAQSRCKILAGEPVVCLMCQVHGSSCVFPDASEITARSPQSARRRKQHTRLRHEPTPPQAPITASSPPPPCLRMEQTSDDNTVNRDVPFTESVPRPERAAQAAATPAQEDDEAHIVRPVHSPDALLIASFLTRAGASDARAVRSNPVPGERPVMLNAVRRHLLGRSASQSTAASRLEVIEKLLEPHASSLIDLYFKKIHKCYPLLDEAAFRTQYTTAKTKLSPALLASMYAHSRVYWKQTLLPGHHCPDVRYIWNQACEALYFELYQSPGLSAIVAILLNISGRLLSSMIGNATLHGAAISLAHCLGLNRNCLSWRLPEAEKAHRIRLWWAIVVYDKWSSVAYGTPPQLQSTRHDVPLPDRRMCALSSSRADTDQDISAAAVFVASVTLVDVDYVYLSHVFDLSASREGRQHEDAAFSTSMENKLAQWADTLPHDLCRTIIRGDKLDVPGSANLRLSYLYLRLLIHKLDLDVTTHSYLHQTLNAAASVQRQLRARQAAEDIVIFVQELDEGALTDFWQSFNAFALSSTAGFLLSSALKEMQQNTSSVDHRSTTSRRSTASFQQTESRHNDNARGSISIKLATDLITALETHRKSAGWDLANICIAQYARVVVQIQQGLDPTLAGPILATTPGQHKHGGPADGEDAVSQNTDGRVQQDQHPLF</sequence>
<feature type="region of interest" description="Disordered" evidence="2">
    <location>
        <begin position="37"/>
        <end position="115"/>
    </location>
</feature>
<dbReference type="EMBL" id="KQ964362">
    <property type="protein sequence ID" value="KXJ84663.1"/>
    <property type="molecule type" value="Genomic_DNA"/>
</dbReference>
<dbReference type="PANTHER" id="PTHR31668:SF10">
    <property type="entry name" value="ZN(II)2CYS6 TRANSCRIPTION FACTOR (EUROFUNG)"/>
    <property type="match status" value="1"/>
</dbReference>
<feature type="domain" description="Xylanolytic transcriptional activator regulatory" evidence="3">
    <location>
        <begin position="294"/>
        <end position="367"/>
    </location>
</feature>
<organism evidence="4 5">
    <name type="scientific">Microdochium bolleyi</name>
    <dbReference type="NCBI Taxonomy" id="196109"/>
    <lineage>
        <taxon>Eukaryota</taxon>
        <taxon>Fungi</taxon>
        <taxon>Dikarya</taxon>
        <taxon>Ascomycota</taxon>
        <taxon>Pezizomycotina</taxon>
        <taxon>Sordariomycetes</taxon>
        <taxon>Xylariomycetidae</taxon>
        <taxon>Xylariales</taxon>
        <taxon>Microdochiaceae</taxon>
        <taxon>Microdochium</taxon>
    </lineage>
</organism>
<dbReference type="CDD" id="cd12148">
    <property type="entry name" value="fungal_TF_MHR"/>
    <property type="match status" value="1"/>
</dbReference>
<dbReference type="GO" id="GO:0003677">
    <property type="term" value="F:DNA binding"/>
    <property type="evidence" value="ECO:0007669"/>
    <property type="project" value="InterPro"/>
</dbReference>